<feature type="non-terminal residue" evidence="2">
    <location>
        <position position="139"/>
    </location>
</feature>
<evidence type="ECO:0000313" key="2">
    <source>
        <dbReference type="EMBL" id="OXE31158.1"/>
    </source>
</evidence>
<comment type="caution">
    <text evidence="2">The sequence shown here is derived from an EMBL/GenBank/DDBJ whole genome shotgun (WGS) entry which is preliminary data.</text>
</comment>
<dbReference type="Proteomes" id="UP000214596">
    <property type="component" value="Unassembled WGS sequence"/>
</dbReference>
<feature type="domain" description="FIST" evidence="1">
    <location>
        <begin position="25"/>
        <end position="118"/>
    </location>
</feature>
<dbReference type="Pfam" id="PF08495">
    <property type="entry name" value="FIST"/>
    <property type="match status" value="1"/>
</dbReference>
<reference evidence="2 3" key="1">
    <citation type="journal article" date="2017" name="Appl. Environ. Microbiol.">
        <title>Parallel evolution of two clades of a major Atlantic endemic Vibrio parahaemolyticus pathogen lineage by independent acquisition of related pathogenicity islands.</title>
        <authorList>
            <person name="Xu F."/>
            <person name="Gonzalez-Escalona N."/>
            <person name="Drees K.P."/>
            <person name="Sebra R.P."/>
            <person name="Cooper V.S."/>
            <person name="Jones S.H."/>
            <person name="Whistler C.A."/>
        </authorList>
    </citation>
    <scope>NUCLEOTIDE SEQUENCE [LARGE SCALE GENOMIC DNA]</scope>
    <source>
        <strain evidence="2 3">MAVP-3</strain>
    </source>
</reference>
<dbReference type="EMBL" id="NIXT01001495">
    <property type="protein sequence ID" value="OXE31158.1"/>
    <property type="molecule type" value="Genomic_DNA"/>
</dbReference>
<organism evidence="2 3">
    <name type="scientific">Vibrio parahaemolyticus</name>
    <dbReference type="NCBI Taxonomy" id="670"/>
    <lineage>
        <taxon>Bacteria</taxon>
        <taxon>Pseudomonadati</taxon>
        <taxon>Pseudomonadota</taxon>
        <taxon>Gammaproteobacteria</taxon>
        <taxon>Vibrionales</taxon>
        <taxon>Vibrionaceae</taxon>
        <taxon>Vibrio</taxon>
    </lineage>
</organism>
<accession>A0A227J8F8</accession>
<feature type="non-terminal residue" evidence="2">
    <location>
        <position position="1"/>
    </location>
</feature>
<evidence type="ECO:0000313" key="3">
    <source>
        <dbReference type="Proteomes" id="UP000214596"/>
    </source>
</evidence>
<evidence type="ECO:0000259" key="1">
    <source>
        <dbReference type="Pfam" id="PF08495"/>
    </source>
</evidence>
<gene>
    <name evidence="2" type="ORF">CA163_19540</name>
</gene>
<dbReference type="InterPro" id="IPR013702">
    <property type="entry name" value="FIST_domain_N"/>
</dbReference>
<sequence length="139" mass="15699">QAYSFSPDIDGGELKRSLQLQSNSQVIISFAVQIERRDYPLYQTFATENVRVSGGLAQTIEDGCWVLYQNQTYDNAVVAVALHSDTLKTWTDAYSEWNPIGMPHKVTHAKGTRLYCLGERKALDVYKHYLADGHDVTIN</sequence>
<protein>
    <recommendedName>
        <fullName evidence="1">FIST domain-containing protein</fullName>
    </recommendedName>
</protein>
<name>A0A227J8F8_VIBPH</name>
<dbReference type="AlphaFoldDB" id="A0A227J8F8"/>
<proteinExistence type="predicted"/>